<evidence type="ECO:0000313" key="11">
    <source>
        <dbReference type="Proteomes" id="UP001412067"/>
    </source>
</evidence>
<dbReference type="InterPro" id="IPR045845">
    <property type="entry name" value="BSK"/>
</dbReference>
<evidence type="ECO:0000256" key="7">
    <source>
        <dbReference type="ARBA" id="ARBA00022840"/>
    </source>
</evidence>
<keyword evidence="4" id="KW-0808">Transferase</keyword>
<protein>
    <submittedName>
        <fullName evidence="10">Serine/threonine-protein kinase</fullName>
    </submittedName>
</protein>
<dbReference type="PANTHER" id="PTHR45863:SF7">
    <property type="entry name" value="SERINE_THREONINE-PROTEIN KINASE BSK5"/>
    <property type="match status" value="1"/>
</dbReference>
<dbReference type="EMBL" id="JBBWWR010000005">
    <property type="protein sequence ID" value="KAK8966676.1"/>
    <property type="molecule type" value="Genomic_DNA"/>
</dbReference>
<accession>A0ABR2MRK2</accession>
<evidence type="ECO:0000259" key="9">
    <source>
        <dbReference type="Pfam" id="PF25575"/>
    </source>
</evidence>
<comment type="caution">
    <text evidence="10">The sequence shown here is derived from an EMBL/GenBank/DDBJ whole genome shotgun (WGS) entry which is preliminary data.</text>
</comment>
<dbReference type="InterPro" id="IPR058209">
    <property type="entry name" value="TPR_BSK1_C"/>
</dbReference>
<keyword evidence="5" id="KW-0547">Nucleotide-binding</keyword>
<dbReference type="Proteomes" id="UP001412067">
    <property type="component" value="Unassembled WGS sequence"/>
</dbReference>
<organism evidence="10 11">
    <name type="scientific">Platanthera guangdongensis</name>
    <dbReference type="NCBI Taxonomy" id="2320717"/>
    <lineage>
        <taxon>Eukaryota</taxon>
        <taxon>Viridiplantae</taxon>
        <taxon>Streptophyta</taxon>
        <taxon>Embryophyta</taxon>
        <taxon>Tracheophyta</taxon>
        <taxon>Spermatophyta</taxon>
        <taxon>Magnoliopsida</taxon>
        <taxon>Liliopsida</taxon>
        <taxon>Asparagales</taxon>
        <taxon>Orchidaceae</taxon>
        <taxon>Orchidoideae</taxon>
        <taxon>Orchideae</taxon>
        <taxon>Orchidinae</taxon>
        <taxon>Platanthera</taxon>
    </lineage>
</organism>
<feature type="domain" description="Serine/threonine-protein kinase BSK1-like TPR repeats" evidence="9">
    <location>
        <begin position="48"/>
        <end position="99"/>
    </location>
</feature>
<gene>
    <name evidence="10" type="ORF">KSP40_PGU003512</name>
</gene>
<evidence type="ECO:0000256" key="4">
    <source>
        <dbReference type="ARBA" id="ARBA00022679"/>
    </source>
</evidence>
<dbReference type="InterPro" id="IPR011990">
    <property type="entry name" value="TPR-like_helical_dom_sf"/>
</dbReference>
<dbReference type="SUPFAM" id="SSF48452">
    <property type="entry name" value="TPR-like"/>
    <property type="match status" value="1"/>
</dbReference>
<keyword evidence="2" id="KW-1003">Cell membrane</keyword>
<evidence type="ECO:0000256" key="1">
    <source>
        <dbReference type="ARBA" id="ARBA00004236"/>
    </source>
</evidence>
<dbReference type="Gene3D" id="1.25.40.10">
    <property type="entry name" value="Tetratricopeptide repeat domain"/>
    <property type="match status" value="1"/>
</dbReference>
<comment type="subcellular location">
    <subcellularLocation>
        <location evidence="1">Cell membrane</location>
    </subcellularLocation>
</comment>
<keyword evidence="6 10" id="KW-0418">Kinase</keyword>
<evidence type="ECO:0000256" key="5">
    <source>
        <dbReference type="ARBA" id="ARBA00022741"/>
    </source>
</evidence>
<dbReference type="GO" id="GO:0016301">
    <property type="term" value="F:kinase activity"/>
    <property type="evidence" value="ECO:0007669"/>
    <property type="project" value="UniProtKB-KW"/>
</dbReference>
<name>A0ABR2MRK2_9ASPA</name>
<dbReference type="PANTHER" id="PTHR45863">
    <property type="entry name" value="SERINE/THREONINE-PROTEIN KINASE BSK5"/>
    <property type="match status" value="1"/>
</dbReference>
<evidence type="ECO:0000256" key="2">
    <source>
        <dbReference type="ARBA" id="ARBA00022475"/>
    </source>
</evidence>
<dbReference type="Pfam" id="PF25575">
    <property type="entry name" value="TPR_BSK1_C"/>
    <property type="match status" value="1"/>
</dbReference>
<sequence length="188" mass="20818">MTAVFPFRSMPGVCRSVLIFVQICGYPPRRLRPPANSRLLLLLPPADSFIECGTSISPTVFTRRCLSHQMNDMPQEALGDAMQARVISPEWHIAYYLQAAALISLGMDEDAEDSLKDGATLEWKRGRCLFRLIVREDPFLSGDDDSPTTQLASDDAVSCKSRAPSNLQCRRNTLVDLSSSSVTSSDYL</sequence>
<keyword evidence="8" id="KW-0472">Membrane</keyword>
<evidence type="ECO:0000256" key="8">
    <source>
        <dbReference type="ARBA" id="ARBA00023136"/>
    </source>
</evidence>
<keyword evidence="3" id="KW-0723">Serine/threonine-protein kinase</keyword>
<proteinExistence type="predicted"/>
<keyword evidence="7" id="KW-0067">ATP-binding</keyword>
<keyword evidence="11" id="KW-1185">Reference proteome</keyword>
<reference evidence="10 11" key="1">
    <citation type="journal article" date="2022" name="Nat. Plants">
        <title>Genomes of leafy and leafless Platanthera orchids illuminate the evolution of mycoheterotrophy.</title>
        <authorList>
            <person name="Li M.H."/>
            <person name="Liu K.W."/>
            <person name="Li Z."/>
            <person name="Lu H.C."/>
            <person name="Ye Q.L."/>
            <person name="Zhang D."/>
            <person name="Wang J.Y."/>
            <person name="Li Y.F."/>
            <person name="Zhong Z.M."/>
            <person name="Liu X."/>
            <person name="Yu X."/>
            <person name="Liu D.K."/>
            <person name="Tu X.D."/>
            <person name="Liu B."/>
            <person name="Hao Y."/>
            <person name="Liao X.Y."/>
            <person name="Jiang Y.T."/>
            <person name="Sun W.H."/>
            <person name="Chen J."/>
            <person name="Chen Y.Q."/>
            <person name="Ai Y."/>
            <person name="Zhai J.W."/>
            <person name="Wu S.S."/>
            <person name="Zhou Z."/>
            <person name="Hsiao Y.Y."/>
            <person name="Wu W.L."/>
            <person name="Chen Y.Y."/>
            <person name="Lin Y.F."/>
            <person name="Hsu J.L."/>
            <person name="Li C.Y."/>
            <person name="Wang Z.W."/>
            <person name="Zhao X."/>
            <person name="Zhong W.Y."/>
            <person name="Ma X.K."/>
            <person name="Ma L."/>
            <person name="Huang J."/>
            <person name="Chen G.Z."/>
            <person name="Huang M.Z."/>
            <person name="Huang L."/>
            <person name="Peng D.H."/>
            <person name="Luo Y.B."/>
            <person name="Zou S.Q."/>
            <person name="Chen S.P."/>
            <person name="Lan S."/>
            <person name="Tsai W.C."/>
            <person name="Van de Peer Y."/>
            <person name="Liu Z.J."/>
        </authorList>
    </citation>
    <scope>NUCLEOTIDE SEQUENCE [LARGE SCALE GENOMIC DNA]</scope>
    <source>
        <strain evidence="10">Lor288</strain>
    </source>
</reference>
<evidence type="ECO:0000313" key="10">
    <source>
        <dbReference type="EMBL" id="KAK8966676.1"/>
    </source>
</evidence>
<evidence type="ECO:0000256" key="3">
    <source>
        <dbReference type="ARBA" id="ARBA00022527"/>
    </source>
</evidence>
<evidence type="ECO:0000256" key="6">
    <source>
        <dbReference type="ARBA" id="ARBA00022777"/>
    </source>
</evidence>